<evidence type="ECO:0000256" key="4">
    <source>
        <dbReference type="SAM" id="MobiDB-lite"/>
    </source>
</evidence>
<dbReference type="Pfam" id="PF20256">
    <property type="entry name" value="MoCoBD_2"/>
    <property type="match status" value="1"/>
</dbReference>
<comment type="cofactor">
    <cofactor evidence="3">
        <name>Mo-molybdopterin cytosine dinucleotide</name>
        <dbReference type="ChEBI" id="CHEBI:71308"/>
    </cofactor>
</comment>
<organism evidence="6 7">
    <name type="scientific">Enemella dayhoffiae</name>
    <dbReference type="NCBI Taxonomy" id="2016507"/>
    <lineage>
        <taxon>Bacteria</taxon>
        <taxon>Bacillati</taxon>
        <taxon>Actinomycetota</taxon>
        <taxon>Actinomycetes</taxon>
        <taxon>Propionibacteriales</taxon>
        <taxon>Propionibacteriaceae</taxon>
        <taxon>Enemella</taxon>
    </lineage>
</organism>
<dbReference type="EMBL" id="NMVQ01000013">
    <property type="protein sequence ID" value="OYO21667.1"/>
    <property type="molecule type" value="Genomic_DNA"/>
</dbReference>
<feature type="compositionally biased region" description="Basic and acidic residues" evidence="4">
    <location>
        <begin position="9"/>
        <end position="23"/>
    </location>
</feature>
<evidence type="ECO:0000256" key="3">
    <source>
        <dbReference type="ARBA" id="ARBA00053029"/>
    </source>
</evidence>
<dbReference type="Pfam" id="PF01315">
    <property type="entry name" value="Ald_Xan_dh_C"/>
    <property type="match status" value="1"/>
</dbReference>
<keyword evidence="1" id="KW-0500">Molybdenum</keyword>
<sequence>MQVSVDTDQQSKEIGRERRRKEDERLITGRTKWTDNLTVRGMLHLAMVRSPFAHAKITNINTEDAKAAPNVIGVITGADIADEQGALPNAWPIAPDQKTPAHPPVAVDRVTFAGEIVAVVIARSAAEARDAAELVDVDYEELPAALDLKEAAADKVLAHPDLGTNKSAFWKFDSAEAGTGGDVERAIAEARDGGIVIEREYRQQRLIPAFMEPRSVLVDPTGEQITMWSATQIPHILRFLLAAVLGVPESKVRVIAPDVGGGFGGKLQTTPEEFIAMVLARRLAKPVKYTETRSESLMAAHHGRDQWQKLTLSATKEGRVTGMKVELLADLGSYVSLVGGGVPVLGAFMFNAIYKFPAYQFNCQTVLTNKTWTDAYRGAGRPEATFGIERMMDELAAELGEDPLVVRERNWITHEEFPFTTVAGLEYDSGNYEAATAKAKESFGYDELRAEQQRRRESNDPVQLGIGVSTFTEMCGLAPSRVLGSLSYGAGGWEHASIRMLPTGKVEVVTGASAHGQGHETAFSQIVADRLGVPFEDIEILHGDTQIAHKGLDTYGSRSLVVGGEAVVKAADKVIGKARPIAAHLLEANAEDLEFAAGKFSVKGTDKGVSMPEIALATFAAHNLPDGVEASLDSDATFDPVNFNFPHGTHLCAVEVDTETGQVRMRKYVCCDDIGIIINPLIAEGQVHGGLVQGIAQALWEEAVHDESGTLVSASFVDYLLPTSADTISFTVEHTTSPCTTNSLGAKGVGEAGTIASTPAVVNAVVDAVRHLGVDDIQMPCTPERVWKAVRAATGQGGAGGGGKDQTEAAAAPHFDQATGDQGTADRTAGADDQGEGVQA</sequence>
<dbReference type="Pfam" id="PF02738">
    <property type="entry name" value="MoCoBD_1"/>
    <property type="match status" value="1"/>
</dbReference>
<dbReference type="InterPro" id="IPR008274">
    <property type="entry name" value="AldOxase/xan_DH_MoCoBD1"/>
</dbReference>
<evidence type="ECO:0000313" key="7">
    <source>
        <dbReference type="Proteomes" id="UP000216311"/>
    </source>
</evidence>
<evidence type="ECO:0000259" key="5">
    <source>
        <dbReference type="SMART" id="SM01008"/>
    </source>
</evidence>
<dbReference type="SMART" id="SM01008">
    <property type="entry name" value="Ald_Xan_dh_C"/>
    <property type="match status" value="1"/>
</dbReference>
<accession>A0A255H1X2</accession>
<dbReference type="GO" id="GO:0016491">
    <property type="term" value="F:oxidoreductase activity"/>
    <property type="evidence" value="ECO:0007669"/>
    <property type="project" value="UniProtKB-KW"/>
</dbReference>
<feature type="compositionally biased region" description="Gly residues" evidence="4">
    <location>
        <begin position="795"/>
        <end position="804"/>
    </location>
</feature>
<feature type="region of interest" description="Disordered" evidence="4">
    <location>
        <begin position="794"/>
        <end position="840"/>
    </location>
</feature>
<dbReference type="Gene3D" id="3.90.1170.50">
    <property type="entry name" value="Aldehyde oxidase/xanthine dehydrogenase, a/b hammerhead"/>
    <property type="match status" value="1"/>
</dbReference>
<dbReference type="InterPro" id="IPR037165">
    <property type="entry name" value="AldOxase/xan_DH_Mopterin-bd_sf"/>
</dbReference>
<dbReference type="OrthoDB" id="9758509at2"/>
<comment type="caution">
    <text evidence="6">The sequence shown here is derived from an EMBL/GenBank/DDBJ whole genome shotgun (WGS) entry which is preliminary data.</text>
</comment>
<feature type="domain" description="Aldehyde oxidase/xanthine dehydrogenase a/b hammerhead" evidence="5">
    <location>
        <begin position="28"/>
        <end position="143"/>
    </location>
</feature>
<keyword evidence="2" id="KW-0560">Oxidoreductase</keyword>
<dbReference type="PANTHER" id="PTHR11908:SF132">
    <property type="entry name" value="ALDEHYDE OXIDASE 1-RELATED"/>
    <property type="match status" value="1"/>
</dbReference>
<dbReference type="FunFam" id="3.30.365.10:FF:000001">
    <property type="entry name" value="Xanthine dehydrogenase oxidase"/>
    <property type="match status" value="1"/>
</dbReference>
<dbReference type="InterPro" id="IPR000674">
    <property type="entry name" value="Ald_Oxase/Xan_DH_a/b"/>
</dbReference>
<dbReference type="SUPFAM" id="SSF56003">
    <property type="entry name" value="Molybdenum cofactor-binding domain"/>
    <property type="match status" value="1"/>
</dbReference>
<protein>
    <submittedName>
        <fullName evidence="6">Carbon monoxide dehydrogenase</fullName>
    </submittedName>
</protein>
<evidence type="ECO:0000256" key="1">
    <source>
        <dbReference type="ARBA" id="ARBA00022505"/>
    </source>
</evidence>
<dbReference type="Gene3D" id="3.30.365.10">
    <property type="entry name" value="Aldehyde oxidase/xanthine dehydrogenase, molybdopterin binding domain"/>
    <property type="match status" value="4"/>
</dbReference>
<name>A0A255H1X2_9ACTN</name>
<keyword evidence="7" id="KW-1185">Reference proteome</keyword>
<dbReference type="PANTHER" id="PTHR11908">
    <property type="entry name" value="XANTHINE DEHYDROGENASE"/>
    <property type="match status" value="1"/>
</dbReference>
<dbReference type="SUPFAM" id="SSF54665">
    <property type="entry name" value="CO dehydrogenase molybdoprotein N-domain-like"/>
    <property type="match status" value="1"/>
</dbReference>
<dbReference type="Proteomes" id="UP000216311">
    <property type="component" value="Unassembled WGS sequence"/>
</dbReference>
<reference evidence="6 7" key="1">
    <citation type="submission" date="2017-07" db="EMBL/GenBank/DDBJ databases">
        <title>Draft whole genome sequences of clinical Proprionibacteriaceae strains.</title>
        <authorList>
            <person name="Bernier A.-M."/>
            <person name="Bernard K."/>
            <person name="Domingo M.-C."/>
        </authorList>
    </citation>
    <scope>NUCLEOTIDE SEQUENCE [LARGE SCALE GENOMIC DNA]</scope>
    <source>
        <strain evidence="6 7">NML 130396</strain>
    </source>
</reference>
<dbReference type="AlphaFoldDB" id="A0A255H1X2"/>
<proteinExistence type="predicted"/>
<dbReference type="GO" id="GO:0005506">
    <property type="term" value="F:iron ion binding"/>
    <property type="evidence" value="ECO:0007669"/>
    <property type="project" value="InterPro"/>
</dbReference>
<evidence type="ECO:0000313" key="6">
    <source>
        <dbReference type="EMBL" id="OYO21667.1"/>
    </source>
</evidence>
<feature type="region of interest" description="Disordered" evidence="4">
    <location>
        <begin position="1"/>
        <end position="23"/>
    </location>
</feature>
<evidence type="ECO:0000256" key="2">
    <source>
        <dbReference type="ARBA" id="ARBA00023002"/>
    </source>
</evidence>
<dbReference type="InterPro" id="IPR046867">
    <property type="entry name" value="AldOxase/xan_DH_MoCoBD2"/>
</dbReference>
<dbReference type="InterPro" id="IPR036856">
    <property type="entry name" value="Ald_Oxase/Xan_DH_a/b_sf"/>
</dbReference>
<gene>
    <name evidence="6" type="ORF">CGZ93_10170</name>
</gene>
<dbReference type="InterPro" id="IPR016208">
    <property type="entry name" value="Ald_Oxase/xanthine_DH-like"/>
</dbReference>